<keyword evidence="3" id="KW-1185">Reference proteome</keyword>
<evidence type="ECO:0000313" key="2">
    <source>
        <dbReference type="EMBL" id="CAI5783857.1"/>
    </source>
</evidence>
<gene>
    <name evidence="2" type="ORF">PODLI_1B007651</name>
</gene>
<evidence type="ECO:0000313" key="3">
    <source>
        <dbReference type="Proteomes" id="UP001178461"/>
    </source>
</evidence>
<organism evidence="2 3">
    <name type="scientific">Podarcis lilfordi</name>
    <name type="common">Lilford's wall lizard</name>
    <dbReference type="NCBI Taxonomy" id="74358"/>
    <lineage>
        <taxon>Eukaryota</taxon>
        <taxon>Metazoa</taxon>
        <taxon>Chordata</taxon>
        <taxon>Craniata</taxon>
        <taxon>Vertebrata</taxon>
        <taxon>Euteleostomi</taxon>
        <taxon>Lepidosauria</taxon>
        <taxon>Squamata</taxon>
        <taxon>Bifurcata</taxon>
        <taxon>Unidentata</taxon>
        <taxon>Episquamata</taxon>
        <taxon>Laterata</taxon>
        <taxon>Lacertibaenia</taxon>
        <taxon>Lacertidae</taxon>
        <taxon>Podarcis</taxon>
    </lineage>
</organism>
<dbReference type="Proteomes" id="UP001178461">
    <property type="component" value="Chromosome 9"/>
</dbReference>
<dbReference type="AlphaFoldDB" id="A0AA35KT65"/>
<reference evidence="2" key="1">
    <citation type="submission" date="2022-12" db="EMBL/GenBank/DDBJ databases">
        <authorList>
            <person name="Alioto T."/>
            <person name="Alioto T."/>
            <person name="Gomez Garrido J."/>
        </authorList>
    </citation>
    <scope>NUCLEOTIDE SEQUENCE</scope>
</reference>
<sequence length="114" mass="12236">MLGPAVSLLRTTGDIAGLSIFTPYVLFPKLWLLDVFACSPLHNVLSGMLTFLDEKNATAFVYTTQKEISGHGGVLLSVQIIGKVIEQSGNSGQQQDSGQKDFGEQSGKAKEFSD</sequence>
<feature type="region of interest" description="Disordered" evidence="1">
    <location>
        <begin position="89"/>
        <end position="114"/>
    </location>
</feature>
<protein>
    <submittedName>
        <fullName evidence="2">Uncharacterized protein</fullName>
    </submittedName>
</protein>
<dbReference type="EMBL" id="OX395134">
    <property type="protein sequence ID" value="CAI5783857.1"/>
    <property type="molecule type" value="Genomic_DNA"/>
</dbReference>
<feature type="non-terminal residue" evidence="2">
    <location>
        <position position="114"/>
    </location>
</feature>
<proteinExistence type="predicted"/>
<accession>A0AA35KT65</accession>
<evidence type="ECO:0000256" key="1">
    <source>
        <dbReference type="SAM" id="MobiDB-lite"/>
    </source>
</evidence>
<feature type="compositionally biased region" description="Basic and acidic residues" evidence="1">
    <location>
        <begin position="98"/>
        <end position="114"/>
    </location>
</feature>
<name>A0AA35KT65_9SAUR</name>